<reference evidence="2" key="2">
    <citation type="submission" date="2005-01" db="EMBL/GenBank/DDBJ databases">
        <title>The sequence of Magnaporthe grisea chromosome 7.</title>
        <authorList>
            <person name="Thon M.R."/>
            <person name="Pan H."/>
            <person name="Diener A."/>
            <person name="Papalas J."/>
            <person name="Taro A."/>
            <person name="Mitchell T."/>
            <person name="Dean R.A."/>
        </authorList>
    </citation>
    <scope>NUCLEOTIDE SEQUENCE</scope>
    <source>
        <strain evidence="2">70-15</strain>
    </source>
</reference>
<feature type="region of interest" description="Disordered" evidence="1">
    <location>
        <begin position="1"/>
        <end position="34"/>
    </location>
</feature>
<dbReference type="VEuPathDB" id="FungiDB:MGG_09154"/>
<dbReference type="GeneID" id="2680081"/>
<dbReference type="EMBL" id="CM001233">
    <property type="protein sequence ID" value="EHA51436.1"/>
    <property type="molecule type" value="Genomic_DNA"/>
</dbReference>
<dbReference type="Proteomes" id="UP000009058">
    <property type="component" value="Chromosome 3"/>
</dbReference>
<reference evidence="3" key="3">
    <citation type="submission" date="2011-05" db="EMBL/GenBank/DDBJ databases">
        <title>The Genome Sequence of Magnaporthe oryzae 70-15.</title>
        <authorList>
            <person name="Ma L.-J."/>
            <person name="Dean R.A."/>
            <person name="Gowda M."/>
            <person name="Nunes C."/>
            <person name="Young S.K."/>
            <person name="Zeng Q."/>
            <person name="Gargeya S."/>
            <person name="Fitzgerald M."/>
            <person name="Haas B."/>
            <person name="Abouelleil A."/>
            <person name="Alvarado L."/>
            <person name="Arachchi H.M."/>
            <person name="Berlin A."/>
            <person name="Brown A."/>
            <person name="Chapman S.B."/>
            <person name="Chen Z."/>
            <person name="Dunbar C."/>
            <person name="Freedman E."/>
            <person name="Gearin G."/>
            <person name="Gellesch M."/>
            <person name="Goldberg J."/>
            <person name="Griggs A."/>
            <person name="Gujja S."/>
            <person name="Heiman D."/>
            <person name="Howarth C."/>
            <person name="Larson L."/>
            <person name="Lui A."/>
            <person name="MacDonald P.J.P."/>
            <person name="Mehta T."/>
            <person name="Montmayeur A."/>
            <person name="Murphy C."/>
            <person name="Neiman D."/>
            <person name="Pearson M."/>
            <person name="Priest M."/>
            <person name="Roberts A."/>
            <person name="Saif S."/>
            <person name="Shea T."/>
            <person name="Shenoy N."/>
            <person name="Sisk P."/>
            <person name="Stolte C."/>
            <person name="Sykes S."/>
            <person name="Yandava C."/>
            <person name="Wortman J."/>
            <person name="Nusbaum C."/>
            <person name="Birren B."/>
        </authorList>
    </citation>
    <scope>NUCLEOTIDE SEQUENCE</scope>
    <source>
        <strain evidence="3">70-15</strain>
    </source>
</reference>
<gene>
    <name evidence="2" type="ORF">MGCH7_ch7g955</name>
    <name evidence="3" type="ORF">MGG_09154</name>
</gene>
<evidence type="ECO:0000313" key="2">
    <source>
        <dbReference type="EMBL" id="EAQ71548.1"/>
    </source>
</evidence>
<sequence length="277" mass="31703">MKKWPPPFLERRGQTLEDTESEDTEPDDTDDLASFGGHGTLEALEFTRLLEAQGIPSCVQGVSALIYYGAGRVRDDWEICIPTEQMEQAKLIFENSPDYEPANPILAQPKSLIHSYPRLKRVGINVRFILVPTFDIHFEFKPENLTRSFNNLPYPKLEVLVQSLLEKNDSMNLTDLVDGADLSEKWGEDNLNLEGKNDGEWVAKINATVRAMAKGPTDMKTMGCMAPTVLVDKRELWLRIVRKKGLRLGWKRPPELFATRFRLHGEPDPWLRYRECC</sequence>
<dbReference type="OrthoDB" id="3259529at2759"/>
<dbReference type="AlphaFoldDB" id="G5EI68"/>
<dbReference type="eggNOG" id="ENOG502SSBB">
    <property type="taxonomic scope" value="Eukaryota"/>
</dbReference>
<dbReference type="HOGENOM" id="CLU_077210_0_0_1"/>
<evidence type="ECO:0000313" key="4">
    <source>
        <dbReference type="Proteomes" id="UP000009058"/>
    </source>
</evidence>
<reference evidence="3 4" key="1">
    <citation type="journal article" date="2005" name="Nature">
        <title>The genome sequence of the rice blast fungus Magnaporthe grisea.</title>
        <authorList>
            <person name="Dean R.A."/>
            <person name="Talbot N.J."/>
            <person name="Ebbole D.J."/>
            <person name="Farman M.L."/>
            <person name="Mitchell T.K."/>
            <person name="Orbach M.J."/>
            <person name="Thon M."/>
            <person name="Kulkarni R."/>
            <person name="Xu J.R."/>
            <person name="Pan H."/>
            <person name="Read N.D."/>
            <person name="Lee Y.H."/>
            <person name="Carbone I."/>
            <person name="Brown D."/>
            <person name="Oh Y.Y."/>
            <person name="Donofrio N."/>
            <person name="Jeong J.S."/>
            <person name="Soanes D.M."/>
            <person name="Djonovic S."/>
            <person name="Kolomiets E."/>
            <person name="Rehmeyer C."/>
            <person name="Li W."/>
            <person name="Harding M."/>
            <person name="Kim S."/>
            <person name="Lebrun M.H."/>
            <person name="Bohnert H."/>
            <person name="Coughlan S."/>
            <person name="Butler J."/>
            <person name="Calvo S."/>
            <person name="Ma L.J."/>
            <person name="Nicol R."/>
            <person name="Purcell S."/>
            <person name="Nusbaum C."/>
            <person name="Galagan J.E."/>
            <person name="Birren B.W."/>
        </authorList>
    </citation>
    <scope>NUCLEOTIDE SEQUENCE [LARGE SCALE GENOMIC DNA]</scope>
    <source>
        <strain evidence="3">70-15</strain>
        <strain evidence="4">70-15 / ATCC MYA-4617 / FGSC 8958</strain>
    </source>
</reference>
<accession>G5EI68</accession>
<organism evidence="2">
    <name type="scientific">Pyricularia oryzae (strain 70-15 / ATCC MYA-4617 / FGSC 8958)</name>
    <name type="common">Rice blast fungus</name>
    <name type="synonym">Magnaporthe oryzae</name>
    <dbReference type="NCBI Taxonomy" id="242507"/>
    <lineage>
        <taxon>Eukaryota</taxon>
        <taxon>Fungi</taxon>
        <taxon>Dikarya</taxon>
        <taxon>Ascomycota</taxon>
        <taxon>Pezizomycotina</taxon>
        <taxon>Sordariomycetes</taxon>
        <taxon>Sordariomycetidae</taxon>
        <taxon>Magnaporthales</taxon>
        <taxon>Pyriculariaceae</taxon>
        <taxon>Pyricularia</taxon>
    </lineage>
</organism>
<dbReference type="OMA" id="DYALIYY"/>
<dbReference type="KEGG" id="mgr:MGG_09154"/>
<evidence type="ECO:0000313" key="3">
    <source>
        <dbReference type="EMBL" id="EHA51436.1"/>
    </source>
</evidence>
<proteinExistence type="predicted"/>
<protein>
    <submittedName>
        <fullName evidence="2">Uncharacterized protein</fullName>
    </submittedName>
</protein>
<name>G5EI68_PYRO7</name>
<evidence type="ECO:0000256" key="1">
    <source>
        <dbReference type="SAM" id="MobiDB-lite"/>
    </source>
</evidence>
<feature type="compositionally biased region" description="Acidic residues" evidence="1">
    <location>
        <begin position="17"/>
        <end position="31"/>
    </location>
</feature>
<dbReference type="EMBL" id="CM000230">
    <property type="protein sequence ID" value="EAQ71548.1"/>
    <property type="molecule type" value="Genomic_DNA"/>
</dbReference>
<dbReference type="RefSeq" id="XP_003711243.1">
    <property type="nucleotide sequence ID" value="XM_003711195.1"/>
</dbReference>
<keyword evidence="4" id="KW-1185">Reference proteome</keyword>